<protein>
    <recommendedName>
        <fullName evidence="2">DUF4097 domain-containing protein</fullName>
    </recommendedName>
</protein>
<accession>A0A8J5XBV0</accession>
<feature type="domain" description="DUF4097" evidence="2">
    <location>
        <begin position="157"/>
        <end position="272"/>
    </location>
</feature>
<dbReference type="AlphaFoldDB" id="A0A8J5XBV0"/>
<dbReference type="OrthoDB" id="5984441at2759"/>
<dbReference type="InterPro" id="IPR025164">
    <property type="entry name" value="Toastrack_DUF4097"/>
</dbReference>
<dbReference type="Proteomes" id="UP000751190">
    <property type="component" value="Unassembled WGS sequence"/>
</dbReference>
<organism evidence="3 4">
    <name type="scientific">Diacronema lutheri</name>
    <name type="common">Unicellular marine alga</name>
    <name type="synonym">Monochrysis lutheri</name>
    <dbReference type="NCBI Taxonomy" id="2081491"/>
    <lineage>
        <taxon>Eukaryota</taxon>
        <taxon>Haptista</taxon>
        <taxon>Haptophyta</taxon>
        <taxon>Pavlovophyceae</taxon>
        <taxon>Pavlovales</taxon>
        <taxon>Pavlovaceae</taxon>
        <taxon>Diacronema</taxon>
    </lineage>
</organism>
<dbReference type="PANTHER" id="PTHR34094:SF1">
    <property type="entry name" value="PROTEIN FAM185A"/>
    <property type="match status" value="1"/>
</dbReference>
<evidence type="ECO:0000259" key="2">
    <source>
        <dbReference type="Pfam" id="PF13349"/>
    </source>
</evidence>
<proteinExistence type="predicted"/>
<sequence length="353" mass="36203">MLRLIARRALSTAAPRRVRTAPHARVTVRGGAHGGDVAFSTNMESDVATISATACGVALDTATALSVAHDGADFEVLAEGNAGVSLAISVPSSFTVVACRAGRPSNVRVDGWIEGGVELTTERGDVSVRTVRGMLTTLATGEGHVCAEMIEGDARMSTGRGSVSIGKLQGKVLHASSAHGDVTARAIYCHDARLSARAGSVKLGFLHTERATIEVAAGEVRIDALDGGACVRATDGGRIRVQLSDGARELELHADGDVEVLVPEHLAFRAEANGIGVHCDPALQGLVTHDAQSGDTRTVRLARAPPAGGAPADGLPAGSPVVRATSTAGTVRFLAHSWLDRFKTAQPGGTAPA</sequence>
<dbReference type="OMA" id="THDAQSG"/>
<reference evidence="3" key="1">
    <citation type="submission" date="2021-05" db="EMBL/GenBank/DDBJ databases">
        <title>The genome of the haptophyte Pavlova lutheri (Diacronema luteri, Pavlovales) - a model for lipid biosynthesis in eukaryotic algae.</title>
        <authorList>
            <person name="Hulatt C.J."/>
            <person name="Posewitz M.C."/>
        </authorList>
    </citation>
    <scope>NUCLEOTIDE SEQUENCE</scope>
    <source>
        <strain evidence="3">NIVA-4/92</strain>
    </source>
</reference>
<comment type="caution">
    <text evidence="3">The sequence shown here is derived from an EMBL/GenBank/DDBJ whole genome shotgun (WGS) entry which is preliminary data.</text>
</comment>
<dbReference type="PANTHER" id="PTHR34094">
    <property type="match status" value="1"/>
</dbReference>
<dbReference type="Pfam" id="PF13349">
    <property type="entry name" value="DUF4097"/>
    <property type="match status" value="1"/>
</dbReference>
<gene>
    <name evidence="3" type="ORF">KFE25_005376</name>
</gene>
<evidence type="ECO:0000256" key="1">
    <source>
        <dbReference type="SAM" id="MobiDB-lite"/>
    </source>
</evidence>
<evidence type="ECO:0000313" key="4">
    <source>
        <dbReference type="Proteomes" id="UP000751190"/>
    </source>
</evidence>
<keyword evidence="4" id="KW-1185">Reference proteome</keyword>
<feature type="compositionally biased region" description="Low complexity" evidence="1">
    <location>
        <begin position="302"/>
        <end position="318"/>
    </location>
</feature>
<evidence type="ECO:0000313" key="3">
    <source>
        <dbReference type="EMBL" id="KAG8465806.1"/>
    </source>
</evidence>
<name>A0A8J5XBV0_DIALT</name>
<feature type="region of interest" description="Disordered" evidence="1">
    <location>
        <begin position="302"/>
        <end position="321"/>
    </location>
</feature>
<dbReference type="EMBL" id="JAGTXO010000009">
    <property type="protein sequence ID" value="KAG8465806.1"/>
    <property type="molecule type" value="Genomic_DNA"/>
</dbReference>